<comment type="caution">
    <text evidence="1">The sequence shown here is derived from an EMBL/GenBank/DDBJ whole genome shotgun (WGS) entry which is preliminary data.</text>
</comment>
<evidence type="ECO:0000313" key="2">
    <source>
        <dbReference type="Proteomes" id="UP001151760"/>
    </source>
</evidence>
<evidence type="ECO:0000313" key="1">
    <source>
        <dbReference type="EMBL" id="GJT25748.1"/>
    </source>
</evidence>
<keyword evidence="2" id="KW-1185">Reference proteome</keyword>
<reference evidence="1" key="1">
    <citation type="journal article" date="2022" name="Int. J. Mol. Sci.">
        <title>Draft Genome of Tanacetum Coccineum: Genomic Comparison of Closely Related Tanacetum-Family Plants.</title>
        <authorList>
            <person name="Yamashiro T."/>
            <person name="Shiraishi A."/>
            <person name="Nakayama K."/>
            <person name="Satake H."/>
        </authorList>
    </citation>
    <scope>NUCLEOTIDE SEQUENCE</scope>
</reference>
<protein>
    <submittedName>
        <fullName evidence="1">Uncharacterized protein</fullName>
    </submittedName>
</protein>
<dbReference type="Proteomes" id="UP001151760">
    <property type="component" value="Unassembled WGS sequence"/>
</dbReference>
<dbReference type="EMBL" id="BQNB010014236">
    <property type="protein sequence ID" value="GJT25748.1"/>
    <property type="molecule type" value="Genomic_DNA"/>
</dbReference>
<proteinExistence type="predicted"/>
<sequence length="168" mass="18573">MLRGLSVKWDTMLSSKLAVLLNRHQAAVRESYNSEIKSSLSLVSAWRVSISTSMSSSRAVTSSGLSSCVLDAGYRSEKLMESGRMAMMVIYFSFGDGPRLPERLASQVFLGWSVPWRHPVLEGVVPSVSKSPTVARLVSLDHAPDSCRDHCIRSFYDNLRVNQCFASP</sequence>
<organism evidence="1 2">
    <name type="scientific">Tanacetum coccineum</name>
    <dbReference type="NCBI Taxonomy" id="301880"/>
    <lineage>
        <taxon>Eukaryota</taxon>
        <taxon>Viridiplantae</taxon>
        <taxon>Streptophyta</taxon>
        <taxon>Embryophyta</taxon>
        <taxon>Tracheophyta</taxon>
        <taxon>Spermatophyta</taxon>
        <taxon>Magnoliopsida</taxon>
        <taxon>eudicotyledons</taxon>
        <taxon>Gunneridae</taxon>
        <taxon>Pentapetalae</taxon>
        <taxon>asterids</taxon>
        <taxon>campanulids</taxon>
        <taxon>Asterales</taxon>
        <taxon>Asteraceae</taxon>
        <taxon>Asteroideae</taxon>
        <taxon>Anthemideae</taxon>
        <taxon>Anthemidinae</taxon>
        <taxon>Tanacetum</taxon>
    </lineage>
</organism>
<gene>
    <name evidence="1" type="ORF">Tco_0895685</name>
</gene>
<reference evidence="1" key="2">
    <citation type="submission" date="2022-01" db="EMBL/GenBank/DDBJ databases">
        <authorList>
            <person name="Yamashiro T."/>
            <person name="Shiraishi A."/>
            <person name="Satake H."/>
            <person name="Nakayama K."/>
        </authorList>
    </citation>
    <scope>NUCLEOTIDE SEQUENCE</scope>
</reference>
<accession>A0ABQ5CGF0</accession>
<name>A0ABQ5CGF0_9ASTR</name>